<gene>
    <name evidence="2" type="ORF">SCHCODRAFT_106900</name>
</gene>
<dbReference type="OrthoDB" id="3359674at2759"/>
<feature type="non-terminal residue" evidence="2">
    <location>
        <position position="502"/>
    </location>
</feature>
<dbReference type="Proteomes" id="UP000007431">
    <property type="component" value="Unassembled WGS sequence"/>
</dbReference>
<dbReference type="EMBL" id="GL377304">
    <property type="protein sequence ID" value="EFI99528.1"/>
    <property type="molecule type" value="Genomic_DNA"/>
</dbReference>
<dbReference type="RefSeq" id="XP_003034431.1">
    <property type="nucleotide sequence ID" value="XM_003034385.1"/>
</dbReference>
<protein>
    <recommendedName>
        <fullName evidence="1">F-box domain-containing protein</fullName>
    </recommendedName>
</protein>
<dbReference type="KEGG" id="scm:SCHCO_02685536"/>
<evidence type="ECO:0000313" key="3">
    <source>
        <dbReference type="Proteomes" id="UP000007431"/>
    </source>
</evidence>
<reference evidence="2 3" key="1">
    <citation type="journal article" date="2010" name="Nat. Biotechnol.">
        <title>Genome sequence of the model mushroom Schizophyllum commune.</title>
        <authorList>
            <person name="Ohm R.A."/>
            <person name="de Jong J.F."/>
            <person name="Lugones L.G."/>
            <person name="Aerts A."/>
            <person name="Kothe E."/>
            <person name="Stajich J.E."/>
            <person name="de Vries R.P."/>
            <person name="Record E."/>
            <person name="Levasseur A."/>
            <person name="Baker S.E."/>
            <person name="Bartholomew K.A."/>
            <person name="Coutinho P.M."/>
            <person name="Erdmann S."/>
            <person name="Fowler T.J."/>
            <person name="Gathman A.C."/>
            <person name="Lombard V."/>
            <person name="Henrissat B."/>
            <person name="Knabe N."/>
            <person name="Kuees U."/>
            <person name="Lilly W.W."/>
            <person name="Lindquist E."/>
            <person name="Lucas S."/>
            <person name="Magnuson J.K."/>
            <person name="Piumi F."/>
            <person name="Raudaskoski M."/>
            <person name="Salamov A."/>
            <person name="Schmutz J."/>
            <person name="Schwarze F.W.M.R."/>
            <person name="vanKuyk P.A."/>
            <person name="Horton J.S."/>
            <person name="Grigoriev I.V."/>
            <person name="Woesten H.A.B."/>
        </authorList>
    </citation>
    <scope>NUCLEOTIDE SEQUENCE [LARGE SCALE GENOMIC DNA]</scope>
    <source>
        <strain evidence="3">H4-8 / FGSC 9210</strain>
    </source>
</reference>
<dbReference type="OMA" id="CNPPIRI"/>
<dbReference type="PROSITE" id="PS50181">
    <property type="entry name" value="FBOX"/>
    <property type="match status" value="1"/>
</dbReference>
<dbReference type="SUPFAM" id="SSF81383">
    <property type="entry name" value="F-box domain"/>
    <property type="match status" value="1"/>
</dbReference>
<dbReference type="GeneID" id="9585478"/>
<feature type="domain" description="F-box" evidence="1">
    <location>
        <begin position="1"/>
        <end position="51"/>
    </location>
</feature>
<organism evidence="3">
    <name type="scientific">Schizophyllum commune (strain H4-8 / FGSC 9210)</name>
    <name type="common">Split gill fungus</name>
    <dbReference type="NCBI Taxonomy" id="578458"/>
    <lineage>
        <taxon>Eukaryota</taxon>
        <taxon>Fungi</taxon>
        <taxon>Dikarya</taxon>
        <taxon>Basidiomycota</taxon>
        <taxon>Agaricomycotina</taxon>
        <taxon>Agaricomycetes</taxon>
        <taxon>Agaricomycetidae</taxon>
        <taxon>Agaricales</taxon>
        <taxon>Schizophyllaceae</taxon>
        <taxon>Schizophyllum</taxon>
    </lineage>
</organism>
<name>D8PZZ4_SCHCM</name>
<dbReference type="InterPro" id="IPR001810">
    <property type="entry name" value="F-box_dom"/>
</dbReference>
<dbReference type="eggNOG" id="ENOG502SJ3J">
    <property type="taxonomic scope" value="Eukaryota"/>
</dbReference>
<dbReference type="InterPro" id="IPR036047">
    <property type="entry name" value="F-box-like_dom_sf"/>
</dbReference>
<dbReference type="Gene3D" id="3.80.10.10">
    <property type="entry name" value="Ribonuclease Inhibitor"/>
    <property type="match status" value="1"/>
</dbReference>
<dbReference type="VEuPathDB" id="FungiDB:SCHCODRAFT_02685536"/>
<dbReference type="HOGENOM" id="CLU_573713_0_0_1"/>
<dbReference type="InParanoid" id="D8PZZ4"/>
<sequence>MSSFSDLPAELLIEILERCALNDPSSPPTLAQVSPAFHTVVHGTPSLWQYIELRDDDLNILSYQHKAQMWMVKSSPHPFEVDLYIERATDSILPLLHPIIPQLHRCRRVSIKGKRKEDYVFDTGGPAPTHAGKIVIAMRGGAEDELEDDADLLSGLAQPVRTFYHSQFSDTDGLSLYIRLTSLPHILPHLTPPDALAGIEALTIGTAWHGPGCVAPKLVLHLLRCFPRLRSFTYLGRIDPALIQAPDVDLPLVRMPHLTYLRLSSICSTRLLIAHLAAPALEDCVLESLNIDPSVTDGGEIFAADYLTHVGDAGQEEGAQIPDDPSQSPWSDWSTGRGIRALWANEPFGALRILEMDYADMRSRDFRFVFARLDRLETFKLVASDMSDRVFRWLAPSSDDELPGAPEHGVFLPSLRNLNLIKCNRLSADVIIDVLTRRMVHCRLTQADKLSLPFTLEEIHLVEMLGFHPAVDGARLRDNLAAAGFTVGGNAGQVKVICQDWA</sequence>
<proteinExistence type="predicted"/>
<dbReference type="InterPro" id="IPR032675">
    <property type="entry name" value="LRR_dom_sf"/>
</dbReference>
<evidence type="ECO:0000259" key="1">
    <source>
        <dbReference type="PROSITE" id="PS50181"/>
    </source>
</evidence>
<evidence type="ECO:0000313" key="2">
    <source>
        <dbReference type="EMBL" id="EFI99528.1"/>
    </source>
</evidence>
<dbReference type="AlphaFoldDB" id="D8PZZ4"/>
<accession>D8PZZ4</accession>
<keyword evidence="3" id="KW-1185">Reference proteome</keyword>